<evidence type="ECO:0000313" key="1">
    <source>
        <dbReference type="EMBL" id="QLI72484.1"/>
    </source>
</evidence>
<proteinExistence type="predicted"/>
<reference evidence="1 2" key="1">
    <citation type="submission" date="2020-07" db="EMBL/GenBank/DDBJ databases">
        <title>Telomere length de novo assembly of all 7 chromosomes of the fungus, Metarhizium brunneum, using a novel assembly pipeline.</title>
        <authorList>
            <person name="Saud z."/>
            <person name="Kortsinoglou A."/>
            <person name="Kouvelis V.N."/>
            <person name="Butt T.M."/>
        </authorList>
    </citation>
    <scope>NUCLEOTIDE SEQUENCE [LARGE SCALE GENOMIC DNA]</scope>
    <source>
        <strain evidence="1 2">4556</strain>
    </source>
</reference>
<dbReference type="AlphaFoldDB" id="A0A7D5Z2T7"/>
<evidence type="ECO:0000313" key="2">
    <source>
        <dbReference type="Proteomes" id="UP000510686"/>
    </source>
</evidence>
<name>A0A7D5Z2T7_9HYPO</name>
<gene>
    <name evidence="1" type="ORF">G6M90_00g088420</name>
</gene>
<dbReference type="EMBL" id="CP058936">
    <property type="protein sequence ID" value="QLI72484.1"/>
    <property type="molecule type" value="Genomic_DNA"/>
</dbReference>
<sequence length="52" mass="5629">MGPLPPSIPFVGDENAGDDLCDQGAGMVQKWTDFLVEEAASLWVREVMFSTA</sequence>
<dbReference type="GeneID" id="90968092"/>
<dbReference type="Proteomes" id="UP000510686">
    <property type="component" value="Chromosome 5"/>
</dbReference>
<dbReference type="RefSeq" id="XP_065987482.1">
    <property type="nucleotide sequence ID" value="XM_066131328.1"/>
</dbReference>
<organism evidence="1 2">
    <name type="scientific">Metarhizium brunneum</name>
    <dbReference type="NCBI Taxonomy" id="500148"/>
    <lineage>
        <taxon>Eukaryota</taxon>
        <taxon>Fungi</taxon>
        <taxon>Dikarya</taxon>
        <taxon>Ascomycota</taxon>
        <taxon>Pezizomycotina</taxon>
        <taxon>Sordariomycetes</taxon>
        <taxon>Hypocreomycetidae</taxon>
        <taxon>Hypocreales</taxon>
        <taxon>Clavicipitaceae</taxon>
        <taxon>Metarhizium</taxon>
    </lineage>
</organism>
<keyword evidence="2" id="KW-1185">Reference proteome</keyword>
<protein>
    <submittedName>
        <fullName evidence="1">Uncharacterized protein</fullName>
    </submittedName>
</protein>
<dbReference type="KEGG" id="mbrn:90968092"/>
<accession>A0A7D5Z2T7</accession>